<dbReference type="Proteomes" id="UP000886689">
    <property type="component" value="Unassembled WGS sequence"/>
</dbReference>
<dbReference type="EMBL" id="JADJUC010000002">
    <property type="protein sequence ID" value="MBK8523172.1"/>
    <property type="molecule type" value="Genomic_DNA"/>
</dbReference>
<feature type="transmembrane region" description="Helical" evidence="8">
    <location>
        <begin position="59"/>
        <end position="83"/>
    </location>
</feature>
<protein>
    <submittedName>
        <fullName evidence="11">Phosphoethanolamine transferase</fullName>
    </submittedName>
</protein>
<gene>
    <name evidence="11" type="ORF">IPL58_03030</name>
</gene>
<dbReference type="CDD" id="cd16017">
    <property type="entry name" value="LptA"/>
    <property type="match status" value="1"/>
</dbReference>
<feature type="transmembrane region" description="Helical" evidence="8">
    <location>
        <begin position="131"/>
        <end position="154"/>
    </location>
</feature>
<feature type="transmembrane region" description="Helical" evidence="8">
    <location>
        <begin position="166"/>
        <end position="187"/>
    </location>
</feature>
<dbReference type="InterPro" id="IPR017850">
    <property type="entry name" value="Alkaline_phosphatase_core_sf"/>
</dbReference>
<evidence type="ECO:0000256" key="6">
    <source>
        <dbReference type="ARBA" id="ARBA00022989"/>
    </source>
</evidence>
<feature type="domain" description="Phosphoethanolamine transferase N-terminal" evidence="10">
    <location>
        <begin position="71"/>
        <end position="219"/>
    </location>
</feature>
<keyword evidence="3" id="KW-0997">Cell inner membrane</keyword>
<dbReference type="SUPFAM" id="SSF53649">
    <property type="entry name" value="Alkaline phosphatase-like"/>
    <property type="match status" value="1"/>
</dbReference>
<evidence type="ECO:0000256" key="3">
    <source>
        <dbReference type="ARBA" id="ARBA00022519"/>
    </source>
</evidence>
<evidence type="ECO:0000256" key="8">
    <source>
        <dbReference type="SAM" id="Phobius"/>
    </source>
</evidence>
<evidence type="ECO:0000313" key="12">
    <source>
        <dbReference type="Proteomes" id="UP000886689"/>
    </source>
</evidence>
<accession>A0A9D7K1X5</accession>
<evidence type="ECO:0000256" key="7">
    <source>
        <dbReference type="ARBA" id="ARBA00023136"/>
    </source>
</evidence>
<dbReference type="InterPro" id="IPR058130">
    <property type="entry name" value="PEA_transf_C"/>
</dbReference>
<feature type="transmembrane region" description="Helical" evidence="8">
    <location>
        <begin position="28"/>
        <end position="47"/>
    </location>
</feature>
<keyword evidence="2" id="KW-1003">Cell membrane</keyword>
<dbReference type="Pfam" id="PF00884">
    <property type="entry name" value="Sulfatase"/>
    <property type="match status" value="1"/>
</dbReference>
<feature type="transmembrane region" description="Helical" evidence="8">
    <location>
        <begin position="90"/>
        <end position="111"/>
    </location>
</feature>
<evidence type="ECO:0000313" key="11">
    <source>
        <dbReference type="EMBL" id="MBK8523172.1"/>
    </source>
</evidence>
<evidence type="ECO:0000256" key="2">
    <source>
        <dbReference type="ARBA" id="ARBA00022475"/>
    </source>
</evidence>
<sequence length="524" mass="57555">MRQQPAHPFLTRIAQQISTRPKLGAETLILLICLWFTATSNSLFWQAAMERQTGSWTEIALHGAALALLLTTTHFLLLACITLRRAAKPLLAIIVVLTTFASHYMGKYHVYLDPDMLRNILRTDYREASELFSWGMIPALLAYALPPLLLLARVDIKPRPLLRATGIRLFSLLLAMALAGAAGFAIFKDFSSLMREKKEVRYLITPANYLYSSVRAVASDTATASKEKVPVGSDAVLSAAWAEHKKPVLMVVVIGETARSANWGLSGYARQTTPELAGLNVINFSDVTACGTNTEVSVPCMLSPYGRNNYDEAKIRGSESLLHVLKRAGLRTTWIDNQSGCKGTCDGLENWRPDAKLSPADCNSDGCLDGAMLAGVRQLAENHRESQVIFLHTLGNHGPAYSKRYPKAFQKFLPACESSDLGKCTQQEIVNAYDNALLYTDHVLAQTIAYLKTQQSNYDTALLYVSVSLDTQCLRQRAGTAISHDHLFHTTLALLDVQTSALDTAYDFSTGCTPGNKGKMAAHH</sequence>
<dbReference type="InterPro" id="IPR000917">
    <property type="entry name" value="Sulfatase_N"/>
</dbReference>
<dbReference type="AlphaFoldDB" id="A0A9D7K1X5"/>
<dbReference type="PANTHER" id="PTHR30443">
    <property type="entry name" value="INNER MEMBRANE PROTEIN"/>
    <property type="match status" value="1"/>
</dbReference>
<dbReference type="Pfam" id="PF08019">
    <property type="entry name" value="EptA_B_N"/>
    <property type="match status" value="1"/>
</dbReference>
<evidence type="ECO:0000256" key="4">
    <source>
        <dbReference type="ARBA" id="ARBA00022679"/>
    </source>
</evidence>
<dbReference type="GO" id="GO:0009244">
    <property type="term" value="P:lipopolysaccharide core region biosynthetic process"/>
    <property type="evidence" value="ECO:0007669"/>
    <property type="project" value="TreeGrafter"/>
</dbReference>
<keyword evidence="7 8" id="KW-0472">Membrane</keyword>
<dbReference type="GO" id="GO:0016776">
    <property type="term" value="F:phosphotransferase activity, phosphate group as acceptor"/>
    <property type="evidence" value="ECO:0007669"/>
    <property type="project" value="TreeGrafter"/>
</dbReference>
<dbReference type="InterPro" id="IPR040423">
    <property type="entry name" value="PEA_transferase"/>
</dbReference>
<reference evidence="11" key="1">
    <citation type="submission" date="2020-10" db="EMBL/GenBank/DDBJ databases">
        <title>Connecting structure to function with the recovery of over 1000 high-quality activated sludge metagenome-assembled genomes encoding full-length rRNA genes using long-read sequencing.</title>
        <authorList>
            <person name="Singleton C.M."/>
            <person name="Petriglieri F."/>
            <person name="Kristensen J.M."/>
            <person name="Kirkegaard R.H."/>
            <person name="Michaelsen T.Y."/>
            <person name="Andersen M.H."/>
            <person name="Karst S.M."/>
            <person name="Dueholm M.S."/>
            <person name="Nielsen P.H."/>
            <person name="Albertsen M."/>
        </authorList>
    </citation>
    <scope>NUCLEOTIDE SEQUENCE</scope>
    <source>
        <strain evidence="11">Hirt_18-Q3-R61-65_BATAC.395</strain>
    </source>
</reference>
<dbReference type="GO" id="GO:0005886">
    <property type="term" value="C:plasma membrane"/>
    <property type="evidence" value="ECO:0007669"/>
    <property type="project" value="UniProtKB-SubCell"/>
</dbReference>
<dbReference type="InterPro" id="IPR012549">
    <property type="entry name" value="EptA-like_N"/>
</dbReference>
<evidence type="ECO:0000256" key="5">
    <source>
        <dbReference type="ARBA" id="ARBA00022692"/>
    </source>
</evidence>
<feature type="domain" description="Sulfatase N-terminal" evidence="9">
    <location>
        <begin position="250"/>
        <end position="466"/>
    </location>
</feature>
<evidence type="ECO:0000259" key="10">
    <source>
        <dbReference type="Pfam" id="PF08019"/>
    </source>
</evidence>
<comment type="subcellular location">
    <subcellularLocation>
        <location evidence="1">Cell inner membrane</location>
        <topology evidence="1">Multi-pass membrane protein</topology>
    </subcellularLocation>
</comment>
<name>A0A9D7K1X5_9PROT</name>
<keyword evidence="4 11" id="KW-0808">Transferase</keyword>
<keyword evidence="5 8" id="KW-0812">Transmembrane</keyword>
<keyword evidence="6 8" id="KW-1133">Transmembrane helix</keyword>
<evidence type="ECO:0000259" key="9">
    <source>
        <dbReference type="Pfam" id="PF00884"/>
    </source>
</evidence>
<organism evidence="11 12">
    <name type="scientific">Candidatus Proximibacter danicus</name>
    <dbReference type="NCBI Taxonomy" id="2954365"/>
    <lineage>
        <taxon>Bacteria</taxon>
        <taxon>Pseudomonadati</taxon>
        <taxon>Pseudomonadota</taxon>
        <taxon>Betaproteobacteria</taxon>
        <taxon>Candidatus Proximibacter</taxon>
    </lineage>
</organism>
<proteinExistence type="predicted"/>
<evidence type="ECO:0000256" key="1">
    <source>
        <dbReference type="ARBA" id="ARBA00004429"/>
    </source>
</evidence>
<comment type="caution">
    <text evidence="11">The sequence shown here is derived from an EMBL/GenBank/DDBJ whole genome shotgun (WGS) entry which is preliminary data.</text>
</comment>
<dbReference type="PANTHER" id="PTHR30443:SF0">
    <property type="entry name" value="PHOSPHOETHANOLAMINE TRANSFERASE EPTA"/>
    <property type="match status" value="1"/>
</dbReference>
<dbReference type="Gene3D" id="3.40.720.10">
    <property type="entry name" value="Alkaline Phosphatase, subunit A"/>
    <property type="match status" value="1"/>
</dbReference>